<keyword evidence="1" id="KW-0732">Signal</keyword>
<dbReference type="SMART" id="SM00710">
    <property type="entry name" value="PbH1"/>
    <property type="match status" value="5"/>
</dbReference>
<feature type="chain" id="PRO_5015532453" evidence="1">
    <location>
        <begin position="25"/>
        <end position="410"/>
    </location>
</feature>
<dbReference type="AlphaFoldDB" id="A0A2U3ANY0"/>
<dbReference type="InterPro" id="IPR012334">
    <property type="entry name" value="Pectin_lyas_fold"/>
</dbReference>
<name>A0A2U3ANY0_9BACL</name>
<gene>
    <name evidence="2" type="ORF">DEX24_04855</name>
</gene>
<accession>A0A2U3ANY0</accession>
<sequence length="410" mass="46981">MKKLLVLYVLICPIWFGLSMDSSAASKQKTYTISTKSKPLQKGIIKSKKYTNKTKHFYLLDGYLRKIEKNKGGKLIVKKGTYKIARTLYIPSNTTIEFQDGVHLEKLKSTDTKYVKPTNELFMFLAPSKANKKALYSQYNGQKNIKLVGKGNVTVDLKYKKYVKAIVMGHNANITIDNLDFINAYGASFVHMVASKNVIIKNSEFANSHQTIEAQEEKNAIHIDTPDAKTKDWTYDWSKFDNTPNANVTIKNNIFVAVDRAVGTRKYSMGKYHKNIHLLNNEIKNVRSEAIRVINWDRPVITGNQIDTVGDEDNFKSLRGILVSGAKYPTITHNKFSTVARGVQFIVWKNQGYGQSFPLVRNSLSTKNKQALKQNEFNYTEELFIRINDKGYEDYGNPEKIYIDEKYRFQ</sequence>
<evidence type="ECO:0000256" key="1">
    <source>
        <dbReference type="SAM" id="SignalP"/>
    </source>
</evidence>
<dbReference type="RefSeq" id="WP_109305281.1">
    <property type="nucleotide sequence ID" value="NZ_BJUF01000016.1"/>
</dbReference>
<dbReference type="InterPro" id="IPR011050">
    <property type="entry name" value="Pectin_lyase_fold/virulence"/>
</dbReference>
<dbReference type="EMBL" id="QFVR01000004">
    <property type="protein sequence ID" value="PWI26258.1"/>
    <property type="molecule type" value="Genomic_DNA"/>
</dbReference>
<comment type="caution">
    <text evidence="2">The sequence shown here is derived from an EMBL/GenBank/DDBJ whole genome shotgun (WGS) entry which is preliminary data.</text>
</comment>
<dbReference type="Gene3D" id="2.160.20.10">
    <property type="entry name" value="Single-stranded right-handed beta-helix, Pectin lyase-like"/>
    <property type="match status" value="1"/>
</dbReference>
<keyword evidence="3" id="KW-1185">Reference proteome</keyword>
<evidence type="ECO:0000313" key="3">
    <source>
        <dbReference type="Proteomes" id="UP000245938"/>
    </source>
</evidence>
<reference evidence="2 3" key="1">
    <citation type="submission" date="2018-05" db="EMBL/GenBank/DDBJ databases">
        <title>Kurthia sibirica genome sequence.</title>
        <authorList>
            <person name="Maclea K.S."/>
            <person name="Goen A.E."/>
        </authorList>
    </citation>
    <scope>NUCLEOTIDE SEQUENCE [LARGE SCALE GENOMIC DNA]</scope>
    <source>
        <strain evidence="2 3">ATCC 49154</strain>
    </source>
</reference>
<evidence type="ECO:0000313" key="2">
    <source>
        <dbReference type="EMBL" id="PWI26258.1"/>
    </source>
</evidence>
<organism evidence="2 3">
    <name type="scientific">Kurthia sibirica</name>
    <dbReference type="NCBI Taxonomy" id="202750"/>
    <lineage>
        <taxon>Bacteria</taxon>
        <taxon>Bacillati</taxon>
        <taxon>Bacillota</taxon>
        <taxon>Bacilli</taxon>
        <taxon>Bacillales</taxon>
        <taxon>Caryophanaceae</taxon>
        <taxon>Kurthia</taxon>
    </lineage>
</organism>
<dbReference type="Proteomes" id="UP000245938">
    <property type="component" value="Unassembled WGS sequence"/>
</dbReference>
<proteinExistence type="predicted"/>
<dbReference type="OrthoDB" id="2795933at2"/>
<protein>
    <submittedName>
        <fullName evidence="2">Right-handed parallel beta-helix repeat-containing protein</fullName>
    </submittedName>
</protein>
<dbReference type="SUPFAM" id="SSF51126">
    <property type="entry name" value="Pectin lyase-like"/>
    <property type="match status" value="1"/>
</dbReference>
<dbReference type="InterPro" id="IPR006626">
    <property type="entry name" value="PbH1"/>
</dbReference>
<feature type="signal peptide" evidence="1">
    <location>
        <begin position="1"/>
        <end position="24"/>
    </location>
</feature>